<reference evidence="6 7" key="1">
    <citation type="submission" date="2020-12" db="EMBL/GenBank/DDBJ databases">
        <title>HMF7856_wgs.fasta genome submission.</title>
        <authorList>
            <person name="Kang H."/>
            <person name="Kim H."/>
            <person name="Joh K."/>
        </authorList>
    </citation>
    <scope>NUCLEOTIDE SEQUENCE [LARGE SCALE GENOMIC DNA]</scope>
    <source>
        <strain evidence="6 7">HMF7856</strain>
    </source>
</reference>
<dbReference type="Gene3D" id="1.20.1260.100">
    <property type="entry name" value="TspO/MBR protein"/>
    <property type="match status" value="1"/>
</dbReference>
<name>A0A6I4I287_9SPHI</name>
<comment type="subcellular location">
    <subcellularLocation>
        <location evidence="1">Membrane</location>
        <topology evidence="1">Multi-pass membrane protein</topology>
    </subcellularLocation>
</comment>
<keyword evidence="5" id="KW-0472">Membrane</keyword>
<dbReference type="InterPro" id="IPR038330">
    <property type="entry name" value="TspO/MBR-related_sf"/>
</dbReference>
<dbReference type="Proteomes" id="UP000429232">
    <property type="component" value="Chromosome"/>
</dbReference>
<protein>
    <submittedName>
        <fullName evidence="6">Tryptophan-rich sensory protein</fullName>
    </submittedName>
</protein>
<evidence type="ECO:0000256" key="1">
    <source>
        <dbReference type="ARBA" id="ARBA00004141"/>
    </source>
</evidence>
<dbReference type="CDD" id="cd15904">
    <property type="entry name" value="TSPO_MBR"/>
    <property type="match status" value="1"/>
</dbReference>
<dbReference type="RefSeq" id="WP_157526761.1">
    <property type="nucleotide sequence ID" value="NZ_CP066775.1"/>
</dbReference>
<dbReference type="PIRSF" id="PIRSF005859">
    <property type="entry name" value="PBR"/>
    <property type="match status" value="1"/>
</dbReference>
<dbReference type="InterPro" id="IPR004307">
    <property type="entry name" value="TspO_MBR"/>
</dbReference>
<evidence type="ECO:0000256" key="2">
    <source>
        <dbReference type="ARBA" id="ARBA00007524"/>
    </source>
</evidence>
<dbReference type="EMBL" id="CP066775">
    <property type="protein sequence ID" value="QQL50732.1"/>
    <property type="molecule type" value="Genomic_DNA"/>
</dbReference>
<dbReference type="PANTHER" id="PTHR10057">
    <property type="entry name" value="PERIPHERAL-TYPE BENZODIAZEPINE RECEPTOR"/>
    <property type="match status" value="1"/>
</dbReference>
<proteinExistence type="inferred from homology"/>
<dbReference type="FunFam" id="1.20.1260.100:FF:000001">
    <property type="entry name" value="translocator protein 2"/>
    <property type="match status" value="1"/>
</dbReference>
<dbReference type="PANTHER" id="PTHR10057:SF0">
    <property type="entry name" value="TRANSLOCATOR PROTEIN"/>
    <property type="match status" value="1"/>
</dbReference>
<evidence type="ECO:0000313" key="7">
    <source>
        <dbReference type="Proteomes" id="UP000429232"/>
    </source>
</evidence>
<comment type="similarity">
    <text evidence="2">Belongs to the TspO/BZRP family.</text>
</comment>
<gene>
    <name evidence="6" type="ORF">GO620_004540</name>
</gene>
<dbReference type="GO" id="GO:0016020">
    <property type="term" value="C:membrane"/>
    <property type="evidence" value="ECO:0007669"/>
    <property type="project" value="UniProtKB-SubCell"/>
</dbReference>
<keyword evidence="3" id="KW-0812">Transmembrane</keyword>
<keyword evidence="7" id="KW-1185">Reference proteome</keyword>
<accession>A0A6I4I287</accession>
<keyword evidence="4" id="KW-1133">Transmembrane helix</keyword>
<evidence type="ECO:0000256" key="3">
    <source>
        <dbReference type="ARBA" id="ARBA00022692"/>
    </source>
</evidence>
<dbReference type="AlphaFoldDB" id="A0A6I4I287"/>
<dbReference type="GO" id="GO:0033013">
    <property type="term" value="P:tetrapyrrole metabolic process"/>
    <property type="evidence" value="ECO:0007669"/>
    <property type="project" value="UniProtKB-ARBA"/>
</dbReference>
<sequence>MPNTSSKFQPIPYAVSLAMTLAIGGVASLFTRPEIEGWYSRINKPSFTPPSWAFPIAWTILYIMIATAAYLVWKKREPSIAYKNIRSIYFTQLFFNFIWSIVFFGMHQILGGLVIIIVLWLLIIFNIFAFARLSKPAAWLLVPYLLWVSFATALNFSIYLLNN</sequence>
<dbReference type="KEGG" id="mgik:GO620_004540"/>
<evidence type="ECO:0000256" key="4">
    <source>
        <dbReference type="ARBA" id="ARBA00022989"/>
    </source>
</evidence>
<organism evidence="6 7">
    <name type="scientific">Mucilaginibacter ginkgonis</name>
    <dbReference type="NCBI Taxonomy" id="2682091"/>
    <lineage>
        <taxon>Bacteria</taxon>
        <taxon>Pseudomonadati</taxon>
        <taxon>Bacteroidota</taxon>
        <taxon>Sphingobacteriia</taxon>
        <taxon>Sphingobacteriales</taxon>
        <taxon>Sphingobacteriaceae</taxon>
        <taxon>Mucilaginibacter</taxon>
    </lineage>
</organism>
<evidence type="ECO:0000256" key="5">
    <source>
        <dbReference type="ARBA" id="ARBA00023136"/>
    </source>
</evidence>
<dbReference type="Pfam" id="PF03073">
    <property type="entry name" value="TspO_MBR"/>
    <property type="match status" value="1"/>
</dbReference>
<evidence type="ECO:0000313" key="6">
    <source>
        <dbReference type="EMBL" id="QQL50732.1"/>
    </source>
</evidence>